<reference evidence="1" key="2">
    <citation type="journal article" date="2023" name="Microbiol Resour">
        <title>Decontamination and Annotation of the Draft Genome Sequence of the Oomycete Lagenidium giganteum ARSEF 373.</title>
        <authorList>
            <person name="Morgan W.R."/>
            <person name="Tartar A."/>
        </authorList>
    </citation>
    <scope>NUCLEOTIDE SEQUENCE</scope>
    <source>
        <strain evidence="1">ARSEF 373</strain>
    </source>
</reference>
<comment type="caution">
    <text evidence="1">The sequence shown here is derived from an EMBL/GenBank/DDBJ whole genome shotgun (WGS) entry which is preliminary data.</text>
</comment>
<sequence>DAEALRAVSNQVGTLVLDRSGDVLSCTGELAGTAGEDAAKAVFSMLQDSASVLERTEELQRMIINFPAFDYVVTHDQSQIYIVKRVKASED</sequence>
<feature type="non-terminal residue" evidence="1">
    <location>
        <position position="1"/>
    </location>
</feature>
<organism evidence="1 2">
    <name type="scientific">Lagenidium giganteum</name>
    <dbReference type="NCBI Taxonomy" id="4803"/>
    <lineage>
        <taxon>Eukaryota</taxon>
        <taxon>Sar</taxon>
        <taxon>Stramenopiles</taxon>
        <taxon>Oomycota</taxon>
        <taxon>Peronosporomycetes</taxon>
        <taxon>Pythiales</taxon>
        <taxon>Pythiaceae</taxon>
    </lineage>
</organism>
<reference evidence="1" key="1">
    <citation type="submission" date="2022-11" db="EMBL/GenBank/DDBJ databases">
        <authorList>
            <person name="Morgan W.R."/>
            <person name="Tartar A."/>
        </authorList>
    </citation>
    <scope>NUCLEOTIDE SEQUENCE</scope>
    <source>
        <strain evidence="1">ARSEF 373</strain>
    </source>
</reference>
<protein>
    <recommendedName>
        <fullName evidence="3">Late endosomal/lysosomal adaptor and MAPK and MTOR activator 5</fullName>
    </recommendedName>
</protein>
<evidence type="ECO:0008006" key="3">
    <source>
        <dbReference type="Google" id="ProtNLM"/>
    </source>
</evidence>
<name>A0AAV2YWK4_9STRA</name>
<dbReference type="EMBL" id="DAKRPA010000104">
    <property type="protein sequence ID" value="DAZ98535.1"/>
    <property type="molecule type" value="Genomic_DNA"/>
</dbReference>
<dbReference type="AlphaFoldDB" id="A0AAV2YWK4"/>
<keyword evidence="2" id="KW-1185">Reference proteome</keyword>
<dbReference type="Proteomes" id="UP001146120">
    <property type="component" value="Unassembled WGS sequence"/>
</dbReference>
<evidence type="ECO:0000313" key="2">
    <source>
        <dbReference type="Proteomes" id="UP001146120"/>
    </source>
</evidence>
<accession>A0AAV2YWK4</accession>
<proteinExistence type="predicted"/>
<gene>
    <name evidence="1" type="ORF">N0F65_007034</name>
</gene>
<evidence type="ECO:0000313" key="1">
    <source>
        <dbReference type="EMBL" id="DAZ98535.1"/>
    </source>
</evidence>